<dbReference type="SUPFAM" id="SSF53098">
    <property type="entry name" value="Ribonuclease H-like"/>
    <property type="match status" value="1"/>
</dbReference>
<dbReference type="Pfam" id="PF16473">
    <property type="entry name" value="Rv2179c-like"/>
    <property type="match status" value="1"/>
</dbReference>
<organism evidence="2 3">
    <name type="scientific">Mycoplana azooxidifex</name>
    <dbReference type="NCBI Taxonomy" id="1636188"/>
    <lineage>
        <taxon>Bacteria</taxon>
        <taxon>Pseudomonadati</taxon>
        <taxon>Pseudomonadota</taxon>
        <taxon>Alphaproteobacteria</taxon>
        <taxon>Hyphomicrobiales</taxon>
        <taxon>Rhizobiaceae</taxon>
        <taxon>Mycoplana</taxon>
    </lineage>
</organism>
<dbReference type="RefSeq" id="WP_183808283.1">
    <property type="nucleotide sequence ID" value="NZ_JACIEE010000015.1"/>
</dbReference>
<reference evidence="2 3" key="1">
    <citation type="submission" date="2020-08" db="EMBL/GenBank/DDBJ databases">
        <title>Genomic Encyclopedia of Type Strains, Phase IV (KMG-IV): sequencing the most valuable type-strain genomes for metagenomic binning, comparative biology and taxonomic classification.</title>
        <authorList>
            <person name="Goeker M."/>
        </authorList>
    </citation>
    <scope>NUCLEOTIDE SEQUENCE [LARGE SCALE GENOMIC DNA]</scope>
    <source>
        <strain evidence="2 3">DSM 100211</strain>
    </source>
</reference>
<dbReference type="Gene3D" id="3.30.420.10">
    <property type="entry name" value="Ribonuclease H-like superfamily/Ribonuclease H"/>
    <property type="match status" value="1"/>
</dbReference>
<evidence type="ECO:0000259" key="1">
    <source>
        <dbReference type="Pfam" id="PF16473"/>
    </source>
</evidence>
<protein>
    <recommendedName>
        <fullName evidence="1">3'-5' exoribonuclease Rv2179c-like domain-containing protein</fullName>
    </recommendedName>
</protein>
<name>A0A7W6GNM7_9HYPH</name>
<dbReference type="InterPro" id="IPR012337">
    <property type="entry name" value="RNaseH-like_sf"/>
</dbReference>
<comment type="caution">
    <text evidence="2">The sequence shown here is derived from an EMBL/GenBank/DDBJ whole genome shotgun (WGS) entry which is preliminary data.</text>
</comment>
<dbReference type="InterPro" id="IPR036397">
    <property type="entry name" value="RNaseH_sf"/>
</dbReference>
<evidence type="ECO:0000313" key="3">
    <source>
        <dbReference type="Proteomes" id="UP000574761"/>
    </source>
</evidence>
<dbReference type="EMBL" id="JACIEE010000015">
    <property type="protein sequence ID" value="MBB3980134.1"/>
    <property type="molecule type" value="Genomic_DNA"/>
</dbReference>
<accession>A0A7W6GNM7</accession>
<proteinExistence type="predicted"/>
<dbReference type="Proteomes" id="UP000574761">
    <property type="component" value="Unassembled WGS sequence"/>
</dbReference>
<sequence>MAHIMFDLETFGTKPGSVLRSIGAVVFAPATGQTGATFYSNIDRASCESVGLTVDAGTEAWWKKQAIEAQNALLQDCRPIADVVRDFHAWFRTNGGNEIWCQGANFDSVLWQSVADALRQPIPWKFWNVRDTRTAYDCFGLNPNAIGRAGTYHNALDDSLHQVRCVAAAYARGRVPAPSLEDML</sequence>
<keyword evidence="3" id="KW-1185">Reference proteome</keyword>
<gene>
    <name evidence="2" type="ORF">GGQ64_005381</name>
</gene>
<dbReference type="AlphaFoldDB" id="A0A7W6GNM7"/>
<feature type="domain" description="3'-5' exoribonuclease Rv2179c-like" evidence="1">
    <location>
        <begin position="3"/>
        <end position="168"/>
    </location>
</feature>
<evidence type="ECO:0000313" key="2">
    <source>
        <dbReference type="EMBL" id="MBB3980134.1"/>
    </source>
</evidence>
<dbReference type="InterPro" id="IPR033390">
    <property type="entry name" value="Rv2179c-like"/>
</dbReference>
<dbReference type="GO" id="GO:0003676">
    <property type="term" value="F:nucleic acid binding"/>
    <property type="evidence" value="ECO:0007669"/>
    <property type="project" value="InterPro"/>
</dbReference>